<keyword evidence="2" id="KW-1185">Reference proteome</keyword>
<proteinExistence type="predicted"/>
<dbReference type="InterPro" id="IPR009078">
    <property type="entry name" value="Ferritin-like_SF"/>
</dbReference>
<evidence type="ECO:0000313" key="1">
    <source>
        <dbReference type="EMBL" id="OEO30491.1"/>
    </source>
</evidence>
<dbReference type="OrthoDB" id="954262at2"/>
<dbReference type="EMBL" id="LAJE02000203">
    <property type="protein sequence ID" value="OEO30491.1"/>
    <property type="molecule type" value="Genomic_DNA"/>
</dbReference>
<dbReference type="Pfam" id="PF13668">
    <property type="entry name" value="Ferritin_2"/>
    <property type="match status" value="1"/>
</dbReference>
<comment type="caution">
    <text evidence="1">The sequence shown here is derived from an EMBL/GenBank/DDBJ whole genome shotgun (WGS) entry which is preliminary data.</text>
</comment>
<evidence type="ECO:0000313" key="2">
    <source>
        <dbReference type="Proteomes" id="UP000095463"/>
    </source>
</evidence>
<sequence length="220" mass="23651">MTLNQNTLLAGVDPEITERLVANRREFFRSSALKLGALASAPLLLAAASQQAFGQDLPAEITDVLLFALTLEHVEDAFYRSGLEAKGLIPKQYVGIFNQIGKHEAEHVAFLTAALGPKAIKRPKLDLTAGGKYADALTNFDTYLTLSQTFEDLGVAAYKGQAGNLISKDDILTAALQIHSVEARHAAIVRRIGGKKSWDGAFDEPMSKDDVLAAATPFLA</sequence>
<name>A0A1E5XPJ5_9HYPH</name>
<protein>
    <recommendedName>
        <fullName evidence="3">Ferritin-like domain-containing protein</fullName>
    </recommendedName>
</protein>
<evidence type="ECO:0008006" key="3">
    <source>
        <dbReference type="Google" id="ProtNLM"/>
    </source>
</evidence>
<gene>
    <name evidence="1" type="ORF">VW23_021050</name>
</gene>
<dbReference type="RefSeq" id="WP_069910298.1">
    <property type="nucleotide sequence ID" value="NZ_LAJE02000203.1"/>
</dbReference>
<reference evidence="1 2" key="1">
    <citation type="journal article" date="2015" name="Genome Announc.">
        <title>Genome Assemblies of Three Soil-Associated Devosia species: D. insulae, D. limi, and D. soli.</title>
        <authorList>
            <person name="Hassan Y.I."/>
            <person name="Lepp D."/>
            <person name="Zhou T."/>
        </authorList>
    </citation>
    <scope>NUCLEOTIDE SEQUENCE [LARGE SCALE GENOMIC DNA]</scope>
    <source>
        <strain evidence="1 2">DS-56</strain>
    </source>
</reference>
<dbReference type="SUPFAM" id="SSF47240">
    <property type="entry name" value="Ferritin-like"/>
    <property type="match status" value="1"/>
</dbReference>
<organism evidence="1 2">
    <name type="scientific">Devosia insulae DS-56</name>
    <dbReference type="NCBI Taxonomy" id="1116389"/>
    <lineage>
        <taxon>Bacteria</taxon>
        <taxon>Pseudomonadati</taxon>
        <taxon>Pseudomonadota</taxon>
        <taxon>Alphaproteobacteria</taxon>
        <taxon>Hyphomicrobiales</taxon>
        <taxon>Devosiaceae</taxon>
        <taxon>Devosia</taxon>
    </lineage>
</organism>
<accession>A0A1E5XPJ5</accession>
<dbReference type="Proteomes" id="UP000095463">
    <property type="component" value="Unassembled WGS sequence"/>
</dbReference>
<dbReference type="AlphaFoldDB" id="A0A1E5XPJ5"/>